<dbReference type="EMBL" id="JBCIVJ010000001">
    <property type="protein sequence ID" value="MEN0577896.1"/>
    <property type="molecule type" value="Genomic_DNA"/>
</dbReference>
<dbReference type="CDD" id="cd15482">
    <property type="entry name" value="Sialidase_non-viral"/>
    <property type="match status" value="1"/>
</dbReference>
<dbReference type="GO" id="GO:0004308">
    <property type="term" value="F:exo-alpha-sialidase activity"/>
    <property type="evidence" value="ECO:0007669"/>
    <property type="project" value="UniProtKB-EC"/>
</dbReference>
<gene>
    <name evidence="2" type="ORF">AAIG39_02605</name>
</gene>
<evidence type="ECO:0000259" key="1">
    <source>
        <dbReference type="Pfam" id="PF13088"/>
    </source>
</evidence>
<dbReference type="Gene3D" id="2.120.10.10">
    <property type="match status" value="1"/>
</dbReference>
<sequence length="347" mass="38606">MSLALISQLRLIPECGVAFRQCHASTLVVLPDGDLLVAWFAGQKEGSGDTAIWLARREKGVWQSPQRTVACDGLAHWNPVLFNAPDGLWLFYKVGSGVHVWKTRYVKSIDGGVSWSEPAELVKGDALPRGPVKNKMLLAADGTWIAAGSIEDERHWDAFVDRSDDNGRSWHLSPVPLEHYDSDAARHSHLWQGLKDEALWENDLSRVLRWDGVIQPSLWESSPGHIHMLMRSTRGWLYRSDSVDNGKTWCAAYATTLPNNNSGIDLVMAGGNRLVLACNPISGNWGQRFPLSLSLSGDNGESWSPSLDLESEEGEFSYPAIVSEGNTLHLTYTWNRKNIIYCELQLA</sequence>
<reference evidence="2 3" key="1">
    <citation type="submission" date="2024-02" db="EMBL/GenBank/DDBJ databases">
        <title>Whole genome of MDR Enterobacteriaceae from southern Thailand.</title>
        <authorList>
            <person name="Surachat K."/>
        </authorList>
    </citation>
    <scope>NUCLEOTIDE SEQUENCE [LARGE SCALE GENOMIC DNA]</scope>
    <source>
        <strain evidence="2 3">PSU_29</strain>
    </source>
</reference>
<dbReference type="RefSeq" id="WP_343193125.1">
    <property type="nucleotide sequence ID" value="NZ_JBCIVJ010000001.1"/>
</dbReference>
<proteinExistence type="predicted"/>
<dbReference type="InterPro" id="IPR036278">
    <property type="entry name" value="Sialidase_sf"/>
</dbReference>
<evidence type="ECO:0000313" key="3">
    <source>
        <dbReference type="Proteomes" id="UP001411173"/>
    </source>
</evidence>
<protein>
    <submittedName>
        <fullName evidence="2">Exo-alpha-sialidase</fullName>
        <ecNumber evidence="2">3.2.1.18</ecNumber>
    </submittedName>
</protein>
<dbReference type="InterPro" id="IPR011040">
    <property type="entry name" value="Sialidase"/>
</dbReference>
<comment type="caution">
    <text evidence="2">The sequence shown here is derived from an EMBL/GenBank/DDBJ whole genome shotgun (WGS) entry which is preliminary data.</text>
</comment>
<dbReference type="EC" id="3.2.1.18" evidence="2"/>
<name>A0ABU9V1Y4_9ENTR</name>
<feature type="domain" description="Sialidase" evidence="1">
    <location>
        <begin position="33"/>
        <end position="329"/>
    </location>
</feature>
<evidence type="ECO:0000313" key="2">
    <source>
        <dbReference type="EMBL" id="MEN0577896.1"/>
    </source>
</evidence>
<keyword evidence="2" id="KW-0326">Glycosidase</keyword>
<dbReference type="PANTHER" id="PTHR43752:SF2">
    <property type="entry name" value="BNR_ASP-BOX REPEAT FAMILY PROTEIN"/>
    <property type="match status" value="1"/>
</dbReference>
<accession>A0ABU9V1Y4</accession>
<keyword evidence="3" id="KW-1185">Reference proteome</keyword>
<dbReference type="SUPFAM" id="SSF50939">
    <property type="entry name" value="Sialidases"/>
    <property type="match status" value="1"/>
</dbReference>
<keyword evidence="2" id="KW-0378">Hydrolase</keyword>
<dbReference type="Pfam" id="PF13088">
    <property type="entry name" value="BNR_2"/>
    <property type="match status" value="1"/>
</dbReference>
<dbReference type="Proteomes" id="UP001411173">
    <property type="component" value="Unassembled WGS sequence"/>
</dbReference>
<organism evidence="2 3">
    <name type="scientific">Phytobacter palmae</name>
    <dbReference type="NCBI Taxonomy" id="1855371"/>
    <lineage>
        <taxon>Bacteria</taxon>
        <taxon>Pseudomonadati</taxon>
        <taxon>Pseudomonadota</taxon>
        <taxon>Gammaproteobacteria</taxon>
        <taxon>Enterobacterales</taxon>
        <taxon>Enterobacteriaceae</taxon>
        <taxon>Phytobacter</taxon>
    </lineage>
</organism>
<dbReference type="PANTHER" id="PTHR43752">
    <property type="entry name" value="BNR/ASP-BOX REPEAT FAMILY PROTEIN"/>
    <property type="match status" value="1"/>
</dbReference>